<dbReference type="PANTHER" id="PTHR10102:SF0">
    <property type="entry name" value="DNA-DIRECTED RNA POLYMERASE, MITOCHONDRIAL"/>
    <property type="match status" value="1"/>
</dbReference>
<evidence type="ECO:0000256" key="6">
    <source>
        <dbReference type="ARBA" id="ARBA00022946"/>
    </source>
</evidence>
<evidence type="ECO:0000256" key="4">
    <source>
        <dbReference type="ARBA" id="ARBA00022679"/>
    </source>
</evidence>
<dbReference type="EMBL" id="KZ993147">
    <property type="protein sequence ID" value="RKP05385.1"/>
    <property type="molecule type" value="Genomic_DNA"/>
</dbReference>
<reference evidence="11" key="1">
    <citation type="journal article" date="2018" name="Nat. Microbiol.">
        <title>Leveraging single-cell genomics to expand the fungal tree of life.</title>
        <authorList>
            <person name="Ahrendt S.R."/>
            <person name="Quandt C.A."/>
            <person name="Ciobanu D."/>
            <person name="Clum A."/>
            <person name="Salamov A."/>
            <person name="Andreopoulos B."/>
            <person name="Cheng J.F."/>
            <person name="Woyke T."/>
            <person name="Pelin A."/>
            <person name="Henrissat B."/>
            <person name="Reynolds N.K."/>
            <person name="Benny G.L."/>
            <person name="Smith M.E."/>
            <person name="James T.Y."/>
            <person name="Grigoriev I.V."/>
        </authorList>
    </citation>
    <scope>NUCLEOTIDE SEQUENCE [LARGE SCALE GENOMIC DNA]</scope>
    <source>
        <strain evidence="11">RSA 1356</strain>
    </source>
</reference>
<dbReference type="Pfam" id="PF00940">
    <property type="entry name" value="RNA_pol"/>
    <property type="match status" value="1"/>
</dbReference>
<name>A0A4P9XI76_9FUNG</name>
<evidence type="ECO:0000256" key="2">
    <source>
        <dbReference type="ARBA" id="ARBA00012418"/>
    </source>
</evidence>
<dbReference type="STRING" id="78915.A0A4P9XI76"/>
<keyword evidence="11" id="KW-1185">Reference proteome</keyword>
<dbReference type="Gene3D" id="1.10.287.280">
    <property type="match status" value="1"/>
</dbReference>
<dbReference type="InterPro" id="IPR046950">
    <property type="entry name" value="DNA-dir_Rpol_C_phage-type"/>
</dbReference>
<keyword evidence="4" id="KW-0808">Transferase</keyword>
<keyword evidence="6" id="KW-0809">Transit peptide</keyword>
<evidence type="ECO:0000256" key="5">
    <source>
        <dbReference type="ARBA" id="ARBA00022695"/>
    </source>
</evidence>
<dbReference type="PROSITE" id="PS00900">
    <property type="entry name" value="RNA_POL_PHAGE_1"/>
    <property type="match status" value="1"/>
</dbReference>
<dbReference type="Proteomes" id="UP000271241">
    <property type="component" value="Unassembled WGS sequence"/>
</dbReference>
<gene>
    <name evidence="10" type="ORF">THASP1DRAFT_1766</name>
</gene>
<keyword evidence="7" id="KW-0804">Transcription</keyword>
<accession>A0A4P9XI76</accession>
<dbReference type="GO" id="GO:0001018">
    <property type="term" value="F:mitochondrial promoter sequence-specific DNA binding"/>
    <property type="evidence" value="ECO:0007669"/>
    <property type="project" value="TreeGrafter"/>
</dbReference>
<comment type="catalytic activity">
    <reaction evidence="8">
        <text>RNA(n) + a ribonucleoside 5'-triphosphate = RNA(n+1) + diphosphate</text>
        <dbReference type="Rhea" id="RHEA:21248"/>
        <dbReference type="Rhea" id="RHEA-COMP:14527"/>
        <dbReference type="Rhea" id="RHEA-COMP:17342"/>
        <dbReference type="ChEBI" id="CHEBI:33019"/>
        <dbReference type="ChEBI" id="CHEBI:61557"/>
        <dbReference type="ChEBI" id="CHEBI:140395"/>
        <dbReference type="EC" id="2.7.7.6"/>
    </reaction>
</comment>
<protein>
    <recommendedName>
        <fullName evidence="2">DNA-directed RNA polymerase</fullName>
        <ecNumber evidence="2">2.7.7.6</ecNumber>
    </recommendedName>
</protein>
<proteinExistence type="inferred from homology"/>
<dbReference type="GO" id="GO:0006390">
    <property type="term" value="P:mitochondrial transcription"/>
    <property type="evidence" value="ECO:0007669"/>
    <property type="project" value="TreeGrafter"/>
</dbReference>
<sequence>NYKIEIARAFLGETIYFPHNLDFRGRAYPIPPLFNHLGNDICRGLLLFAEGKELGARGLSWLKIHLASLSGYDKHSFAERIEFVNNHLEDIFDSADHPLTGKNWWRKAEDPWQCLAACIELTEALRSPDPEKYKSRLPIHQDGTCNGLQHYAALGGDSAGATQV</sequence>
<evidence type="ECO:0000313" key="11">
    <source>
        <dbReference type="Proteomes" id="UP000271241"/>
    </source>
</evidence>
<feature type="non-terminal residue" evidence="10">
    <location>
        <position position="1"/>
    </location>
</feature>
<dbReference type="InterPro" id="IPR002092">
    <property type="entry name" value="DNA-dir_Rpol_phage-type"/>
</dbReference>
<dbReference type="InterPro" id="IPR043502">
    <property type="entry name" value="DNA/RNA_pol_sf"/>
</dbReference>
<keyword evidence="3" id="KW-0240">DNA-directed RNA polymerase</keyword>
<evidence type="ECO:0000256" key="1">
    <source>
        <dbReference type="ARBA" id="ARBA00009493"/>
    </source>
</evidence>
<evidence type="ECO:0000259" key="9">
    <source>
        <dbReference type="Pfam" id="PF00940"/>
    </source>
</evidence>
<dbReference type="EC" id="2.7.7.6" evidence="2"/>
<dbReference type="FunFam" id="1.10.287.280:FF:000001">
    <property type="entry name" value="DNA-directed RNA polymerase"/>
    <property type="match status" value="1"/>
</dbReference>
<comment type="similarity">
    <text evidence="1">Belongs to the phage and mitochondrial RNA polymerase family.</text>
</comment>
<dbReference type="PANTHER" id="PTHR10102">
    <property type="entry name" value="DNA-DIRECTED RNA POLYMERASE, MITOCHONDRIAL"/>
    <property type="match status" value="1"/>
</dbReference>
<dbReference type="GO" id="GO:0034245">
    <property type="term" value="C:mitochondrial DNA-directed RNA polymerase complex"/>
    <property type="evidence" value="ECO:0007669"/>
    <property type="project" value="TreeGrafter"/>
</dbReference>
<dbReference type="OrthoDB" id="276422at2759"/>
<keyword evidence="5" id="KW-0548">Nucleotidyltransferase</keyword>
<feature type="non-terminal residue" evidence="10">
    <location>
        <position position="164"/>
    </location>
</feature>
<dbReference type="AlphaFoldDB" id="A0A4P9XI76"/>
<organism evidence="10 11">
    <name type="scientific">Thamnocephalis sphaerospora</name>
    <dbReference type="NCBI Taxonomy" id="78915"/>
    <lineage>
        <taxon>Eukaryota</taxon>
        <taxon>Fungi</taxon>
        <taxon>Fungi incertae sedis</taxon>
        <taxon>Zoopagomycota</taxon>
        <taxon>Zoopagomycotina</taxon>
        <taxon>Zoopagomycetes</taxon>
        <taxon>Zoopagales</taxon>
        <taxon>Sigmoideomycetaceae</taxon>
        <taxon>Thamnocephalis</taxon>
    </lineage>
</organism>
<evidence type="ECO:0000256" key="8">
    <source>
        <dbReference type="ARBA" id="ARBA00048552"/>
    </source>
</evidence>
<evidence type="ECO:0000313" key="10">
    <source>
        <dbReference type="EMBL" id="RKP05385.1"/>
    </source>
</evidence>
<feature type="domain" description="DNA-directed RNA polymerase C-terminal" evidence="9">
    <location>
        <begin position="52"/>
        <end position="164"/>
    </location>
</feature>
<dbReference type="GO" id="GO:0003899">
    <property type="term" value="F:DNA-directed RNA polymerase activity"/>
    <property type="evidence" value="ECO:0007669"/>
    <property type="project" value="UniProtKB-EC"/>
</dbReference>
<evidence type="ECO:0000256" key="7">
    <source>
        <dbReference type="ARBA" id="ARBA00023163"/>
    </source>
</evidence>
<dbReference type="SUPFAM" id="SSF56672">
    <property type="entry name" value="DNA/RNA polymerases"/>
    <property type="match status" value="1"/>
</dbReference>
<evidence type="ECO:0000256" key="3">
    <source>
        <dbReference type="ARBA" id="ARBA00022478"/>
    </source>
</evidence>